<proteinExistence type="predicted"/>
<feature type="region of interest" description="Disordered" evidence="1">
    <location>
        <begin position="1"/>
        <end position="62"/>
    </location>
</feature>
<dbReference type="AlphaFoldDB" id="A0A4P9X300"/>
<dbReference type="EMBL" id="ML014289">
    <property type="protein sequence ID" value="RKO99387.1"/>
    <property type="molecule type" value="Genomic_DNA"/>
</dbReference>
<keyword evidence="2" id="KW-0472">Membrane</keyword>
<feature type="compositionally biased region" description="Basic residues" evidence="1">
    <location>
        <begin position="1"/>
        <end position="10"/>
    </location>
</feature>
<sequence length="433" mass="46351">MAHPSRRNRHAAAAAIDLSKSAMPRDLRSGPAARRGKSAQVADVPPAGWPPHLQPRGMRRRPSAPGLCRALVMLIVMGLTLLMMPGARADEADVVVGDAPSKAPPSRSAVAPAAPSKAALTSPSPSPPPPPTMFHVDAADREPVAITEANVALFREGAWLVVFAAPSWSLPCRLFLDQVWPDVVAHLTAAPRRDDGVAIDRNPLASSSPEPTDEANHPPPTRPLRFATVIADAHPGISALFEINSLPMVLLLQNTSFWTYVGDLTRPATVAAWTQSGWQRQRWFAKLARHTARTERLEMQLFFAIARWEARIKQALLQRWAQWPVFRRIRERLLSAAHARREAATARPAPSAADGAAADGGTAAPPPSPPPKQDPPEGTPWIVIVDTLLMALPVILVYQVVWGRSGTGGAGSPGGGHGAPAAVRLGPHGREPQ</sequence>
<reference evidence="4" key="1">
    <citation type="journal article" date="2018" name="Nat. Microbiol.">
        <title>Leveraging single-cell genomics to expand the fungal tree of life.</title>
        <authorList>
            <person name="Ahrendt S.R."/>
            <person name="Quandt C.A."/>
            <person name="Ciobanu D."/>
            <person name="Clum A."/>
            <person name="Salamov A."/>
            <person name="Andreopoulos B."/>
            <person name="Cheng J.F."/>
            <person name="Woyke T."/>
            <person name="Pelin A."/>
            <person name="Henrissat B."/>
            <person name="Reynolds N.K."/>
            <person name="Benny G.L."/>
            <person name="Smith M.E."/>
            <person name="James T.Y."/>
            <person name="Grigoriev I.V."/>
        </authorList>
    </citation>
    <scope>NUCLEOTIDE SEQUENCE [LARGE SCALE GENOMIC DNA]</scope>
    <source>
        <strain evidence="4">ATCC 52028</strain>
    </source>
</reference>
<dbReference type="Proteomes" id="UP000274922">
    <property type="component" value="Unassembled WGS sequence"/>
</dbReference>
<dbReference type="PANTHER" id="PTHR48125:SF10">
    <property type="entry name" value="OS12G0136300 PROTEIN"/>
    <property type="match status" value="1"/>
</dbReference>
<keyword evidence="2" id="KW-0812">Transmembrane</keyword>
<gene>
    <name evidence="3" type="ORF">CXG81DRAFT_20519</name>
</gene>
<evidence type="ECO:0000256" key="1">
    <source>
        <dbReference type="SAM" id="MobiDB-lite"/>
    </source>
</evidence>
<feature type="compositionally biased region" description="Pro residues" evidence="1">
    <location>
        <begin position="364"/>
        <end position="373"/>
    </location>
</feature>
<name>A0A4P9X300_9FUNG</name>
<dbReference type="PANTHER" id="PTHR48125">
    <property type="entry name" value="LP07818P1"/>
    <property type="match status" value="1"/>
</dbReference>
<evidence type="ECO:0008006" key="5">
    <source>
        <dbReference type="Google" id="ProtNLM"/>
    </source>
</evidence>
<organism evidence="3 4">
    <name type="scientific">Caulochytrium protostelioides</name>
    <dbReference type="NCBI Taxonomy" id="1555241"/>
    <lineage>
        <taxon>Eukaryota</taxon>
        <taxon>Fungi</taxon>
        <taxon>Fungi incertae sedis</taxon>
        <taxon>Chytridiomycota</taxon>
        <taxon>Chytridiomycota incertae sedis</taxon>
        <taxon>Chytridiomycetes</taxon>
        <taxon>Caulochytriales</taxon>
        <taxon>Caulochytriaceae</taxon>
        <taxon>Caulochytrium</taxon>
    </lineage>
</organism>
<accession>A0A4P9X300</accession>
<protein>
    <recommendedName>
        <fullName evidence="5">Thioredoxin domain-containing protein</fullName>
    </recommendedName>
</protein>
<feature type="compositionally biased region" description="Low complexity" evidence="1">
    <location>
        <begin position="345"/>
        <end position="363"/>
    </location>
</feature>
<feature type="region of interest" description="Disordered" evidence="1">
    <location>
        <begin position="343"/>
        <end position="379"/>
    </location>
</feature>
<keyword evidence="2" id="KW-1133">Transmembrane helix</keyword>
<feature type="compositionally biased region" description="Low complexity" evidence="1">
    <location>
        <begin position="99"/>
        <end position="123"/>
    </location>
</feature>
<feature type="region of interest" description="Disordered" evidence="1">
    <location>
        <begin position="409"/>
        <end position="433"/>
    </location>
</feature>
<feature type="region of interest" description="Disordered" evidence="1">
    <location>
        <begin position="98"/>
        <end position="134"/>
    </location>
</feature>
<feature type="transmembrane region" description="Helical" evidence="2">
    <location>
        <begin position="66"/>
        <end position="84"/>
    </location>
</feature>
<feature type="compositionally biased region" description="Gly residues" evidence="1">
    <location>
        <begin position="409"/>
        <end position="418"/>
    </location>
</feature>
<evidence type="ECO:0000256" key="2">
    <source>
        <dbReference type="SAM" id="Phobius"/>
    </source>
</evidence>
<evidence type="ECO:0000313" key="4">
    <source>
        <dbReference type="Proteomes" id="UP000274922"/>
    </source>
</evidence>
<evidence type="ECO:0000313" key="3">
    <source>
        <dbReference type="EMBL" id="RKO99387.1"/>
    </source>
</evidence>
<feature type="region of interest" description="Disordered" evidence="1">
    <location>
        <begin position="197"/>
        <end position="222"/>
    </location>
</feature>
<keyword evidence="4" id="KW-1185">Reference proteome</keyword>